<feature type="compositionally biased region" description="Pro residues" evidence="1">
    <location>
        <begin position="9"/>
        <end position="18"/>
    </location>
</feature>
<sequence>MFPARQAKPPHPTPPNPSPQAFHSHHTLYYVSSTSSRLQQSRLGCGLRAWKLHLCETIPQFFPFTLGIRVRTSDDIVVRKADSKGN</sequence>
<dbReference type="AlphaFoldDB" id="A0A5B7JYA8"/>
<evidence type="ECO:0000313" key="2">
    <source>
        <dbReference type="EMBL" id="MPC99545.1"/>
    </source>
</evidence>
<comment type="caution">
    <text evidence="2">The sequence shown here is derived from an EMBL/GenBank/DDBJ whole genome shotgun (WGS) entry which is preliminary data.</text>
</comment>
<keyword evidence="3" id="KW-1185">Reference proteome</keyword>
<protein>
    <submittedName>
        <fullName evidence="2">Uncharacterized protein</fullName>
    </submittedName>
</protein>
<dbReference type="EMBL" id="VSRR010118829">
    <property type="protein sequence ID" value="MPC99545.1"/>
    <property type="molecule type" value="Genomic_DNA"/>
</dbReference>
<feature type="region of interest" description="Disordered" evidence="1">
    <location>
        <begin position="1"/>
        <end position="22"/>
    </location>
</feature>
<reference evidence="2 3" key="1">
    <citation type="submission" date="2019-05" db="EMBL/GenBank/DDBJ databases">
        <title>Another draft genome of Portunus trituberculatus and its Hox gene families provides insights of decapod evolution.</title>
        <authorList>
            <person name="Jeong J.-H."/>
            <person name="Song I."/>
            <person name="Kim S."/>
            <person name="Choi T."/>
            <person name="Kim D."/>
            <person name="Ryu S."/>
            <person name="Kim W."/>
        </authorList>
    </citation>
    <scope>NUCLEOTIDE SEQUENCE [LARGE SCALE GENOMIC DNA]</scope>
    <source>
        <tissue evidence="2">Muscle</tissue>
    </source>
</reference>
<proteinExistence type="predicted"/>
<accession>A0A5B7JYA8</accession>
<dbReference type="Proteomes" id="UP000324222">
    <property type="component" value="Unassembled WGS sequence"/>
</dbReference>
<name>A0A5B7JYA8_PORTR</name>
<organism evidence="2 3">
    <name type="scientific">Portunus trituberculatus</name>
    <name type="common">Swimming crab</name>
    <name type="synonym">Neptunus trituberculatus</name>
    <dbReference type="NCBI Taxonomy" id="210409"/>
    <lineage>
        <taxon>Eukaryota</taxon>
        <taxon>Metazoa</taxon>
        <taxon>Ecdysozoa</taxon>
        <taxon>Arthropoda</taxon>
        <taxon>Crustacea</taxon>
        <taxon>Multicrustacea</taxon>
        <taxon>Malacostraca</taxon>
        <taxon>Eumalacostraca</taxon>
        <taxon>Eucarida</taxon>
        <taxon>Decapoda</taxon>
        <taxon>Pleocyemata</taxon>
        <taxon>Brachyura</taxon>
        <taxon>Eubrachyura</taxon>
        <taxon>Portunoidea</taxon>
        <taxon>Portunidae</taxon>
        <taxon>Portuninae</taxon>
        <taxon>Portunus</taxon>
    </lineage>
</organism>
<gene>
    <name evidence="2" type="ORF">E2C01_094966</name>
</gene>
<evidence type="ECO:0000256" key="1">
    <source>
        <dbReference type="SAM" id="MobiDB-lite"/>
    </source>
</evidence>
<evidence type="ECO:0000313" key="3">
    <source>
        <dbReference type="Proteomes" id="UP000324222"/>
    </source>
</evidence>